<reference evidence="3 4" key="1">
    <citation type="journal article" date="2021" name="Genome Biol.">
        <title>AFLAP: assembly-free linkage analysis pipeline using k-mers from genome sequencing data.</title>
        <authorList>
            <person name="Fletcher K."/>
            <person name="Zhang L."/>
            <person name="Gil J."/>
            <person name="Han R."/>
            <person name="Cavanaugh K."/>
            <person name="Michelmore R."/>
        </authorList>
    </citation>
    <scope>NUCLEOTIDE SEQUENCE [LARGE SCALE GENOMIC DNA]</scope>
    <source>
        <strain evidence="3 4">SF5</strain>
    </source>
</reference>
<dbReference type="GO" id="GO:0042910">
    <property type="term" value="F:xenobiotic transmembrane transporter activity"/>
    <property type="evidence" value="ECO:0007669"/>
    <property type="project" value="InterPro"/>
</dbReference>
<sequence>MPAHAILLNIDTLLFMIFVVNAPQQAKLATTVSLVLMFGVSVTFATVLYVLRKDIPYLFVNTEKGASYAPTVLPMWAPIFRGAGQQKVAATVNGVAYYVVGIPLAGILGFYRPR</sequence>
<dbReference type="Proteomes" id="UP000294530">
    <property type="component" value="Unassembled WGS sequence"/>
</dbReference>
<organism evidence="3 4">
    <name type="scientific">Bremia lactucae</name>
    <name type="common">Lettuce downy mildew</name>
    <dbReference type="NCBI Taxonomy" id="4779"/>
    <lineage>
        <taxon>Eukaryota</taxon>
        <taxon>Sar</taxon>
        <taxon>Stramenopiles</taxon>
        <taxon>Oomycota</taxon>
        <taxon>Peronosporomycetes</taxon>
        <taxon>Peronosporales</taxon>
        <taxon>Peronosporaceae</taxon>
        <taxon>Bremia</taxon>
    </lineage>
</organism>
<feature type="transmembrane region" description="Helical" evidence="2">
    <location>
        <begin position="95"/>
        <end position="111"/>
    </location>
</feature>
<dbReference type="GO" id="GO:0015297">
    <property type="term" value="F:antiporter activity"/>
    <property type="evidence" value="ECO:0007669"/>
    <property type="project" value="InterPro"/>
</dbReference>
<evidence type="ECO:0000256" key="1">
    <source>
        <dbReference type="ARBA" id="ARBA00010199"/>
    </source>
</evidence>
<dbReference type="GO" id="GO:0016020">
    <property type="term" value="C:membrane"/>
    <property type="evidence" value="ECO:0007669"/>
    <property type="project" value="InterPro"/>
</dbReference>
<keyword evidence="2" id="KW-0812">Transmembrane</keyword>
<dbReference type="InterPro" id="IPR002528">
    <property type="entry name" value="MATE_fam"/>
</dbReference>
<protein>
    <submittedName>
        <fullName evidence="3">Uncharacterized protein</fullName>
    </submittedName>
</protein>
<evidence type="ECO:0000313" key="3">
    <source>
        <dbReference type="EMBL" id="TDH69760.1"/>
    </source>
</evidence>
<dbReference type="AlphaFoldDB" id="A0A976FNA0"/>
<dbReference type="EMBL" id="SHOA02000007">
    <property type="protein sequence ID" value="TDH69760.1"/>
    <property type="molecule type" value="Genomic_DNA"/>
</dbReference>
<feature type="transmembrane region" description="Helical" evidence="2">
    <location>
        <begin position="6"/>
        <end position="22"/>
    </location>
</feature>
<accession>A0A976FNA0</accession>
<evidence type="ECO:0000313" key="4">
    <source>
        <dbReference type="Proteomes" id="UP000294530"/>
    </source>
</evidence>
<keyword evidence="2" id="KW-0472">Membrane</keyword>
<dbReference type="KEGG" id="blac:94346119"/>
<dbReference type="Pfam" id="PF01554">
    <property type="entry name" value="MatE"/>
    <property type="match status" value="1"/>
</dbReference>
<dbReference type="RefSeq" id="XP_067819259.1">
    <property type="nucleotide sequence ID" value="XM_067960448.1"/>
</dbReference>
<keyword evidence="2" id="KW-1133">Transmembrane helix</keyword>
<comment type="similarity">
    <text evidence="1">Belongs to the multi antimicrobial extrusion (MATE) (TC 2.A.66.1) family.</text>
</comment>
<evidence type="ECO:0000256" key="2">
    <source>
        <dbReference type="SAM" id="Phobius"/>
    </source>
</evidence>
<proteinExistence type="inferred from homology"/>
<dbReference type="OrthoDB" id="2126698at2759"/>
<feature type="transmembrane region" description="Helical" evidence="2">
    <location>
        <begin position="34"/>
        <end position="51"/>
    </location>
</feature>
<comment type="caution">
    <text evidence="3">The sequence shown here is derived from an EMBL/GenBank/DDBJ whole genome shotgun (WGS) entry which is preliminary data.</text>
</comment>
<gene>
    <name evidence="3" type="ORF">CCR75_002351</name>
</gene>
<name>A0A976FNA0_BRELC</name>
<keyword evidence="4" id="KW-1185">Reference proteome</keyword>
<dbReference type="PANTHER" id="PTHR11206">
    <property type="entry name" value="MULTIDRUG RESISTANCE PROTEIN"/>
    <property type="match status" value="1"/>
</dbReference>
<dbReference type="GeneID" id="94346119"/>